<reference evidence="10" key="1">
    <citation type="submission" date="2013-12" db="EMBL/GenBank/DDBJ databases">
        <title>The Genome Sequence of Aphanomyces astaci APO3.</title>
        <authorList>
            <consortium name="The Broad Institute Genomics Platform"/>
            <person name="Russ C."/>
            <person name="Tyler B."/>
            <person name="van West P."/>
            <person name="Dieguez-Uribeondo J."/>
            <person name="Young S.K."/>
            <person name="Zeng Q."/>
            <person name="Gargeya S."/>
            <person name="Fitzgerald M."/>
            <person name="Abouelleil A."/>
            <person name="Alvarado L."/>
            <person name="Chapman S.B."/>
            <person name="Gainer-Dewar J."/>
            <person name="Goldberg J."/>
            <person name="Griggs A."/>
            <person name="Gujja S."/>
            <person name="Hansen M."/>
            <person name="Howarth C."/>
            <person name="Imamovic A."/>
            <person name="Ireland A."/>
            <person name="Larimer J."/>
            <person name="McCowan C."/>
            <person name="Murphy C."/>
            <person name="Pearson M."/>
            <person name="Poon T.W."/>
            <person name="Priest M."/>
            <person name="Roberts A."/>
            <person name="Saif S."/>
            <person name="Shea T."/>
            <person name="Sykes S."/>
            <person name="Wortman J."/>
            <person name="Nusbaum C."/>
            <person name="Birren B."/>
        </authorList>
    </citation>
    <scope>NUCLEOTIDE SEQUENCE [LARGE SCALE GENOMIC DNA]</scope>
    <source>
        <strain evidence="10">APO3</strain>
    </source>
</reference>
<gene>
    <name evidence="10" type="ORF">H257_08907</name>
</gene>
<sequence length="409" mass="44987">MAALKGHRVVLTSPHHSDLQPIELVWAIVKGQVGRRYTDETGLSEVKARLEEAFDDLKPSSIQGCIKASEVKLQKLYDHLVEIDAFESDEDSSAQSSSATDDSDSQVDTCQPKKGWQRFSTSLAMPLQADKHKNDFNEVVLSAMVRLYPTVMRPPGSSIPWEIHSNPKMFPFFKGCVGALDGTHVPAIPPPSGAKPFRNRKGYMSQNILAACTFDLKFTYVLAGWEGSASDGRVLEDALLNKGFVIPPGKMYLAQVDTCQPKKGWQRFSTSLAMPLQADKHKNDFNEVVLSAMVRLYPTVMRPPGSSIPWEIHSNPKMFPFFKGCVGALDGTHVPAIPPPSGAKPFRNRKGYMSQNILAACTFDLKFTYVLAGWEGSASDGRVLEDALLNKGFVIPPGKMYLGIARIPA</sequence>
<name>W4GCT6_APHAT</name>
<dbReference type="GO" id="GO:0005634">
    <property type="term" value="C:nucleus"/>
    <property type="evidence" value="ECO:0007669"/>
    <property type="project" value="UniProtKB-SubCell"/>
</dbReference>
<dbReference type="Pfam" id="PF13359">
    <property type="entry name" value="DDE_Tnp_4"/>
    <property type="match status" value="2"/>
</dbReference>
<dbReference type="PANTHER" id="PTHR22930">
    <property type="match status" value="1"/>
</dbReference>
<comment type="cofactor">
    <cofactor evidence="1">
        <name>a divalent metal cation</name>
        <dbReference type="ChEBI" id="CHEBI:60240"/>
    </cofactor>
</comment>
<comment type="subcellular location">
    <subcellularLocation>
        <location evidence="2">Nucleus</location>
    </subcellularLocation>
</comment>
<evidence type="ECO:0000256" key="7">
    <source>
        <dbReference type="ARBA" id="ARBA00023242"/>
    </source>
</evidence>
<proteinExistence type="inferred from homology"/>
<evidence type="ECO:0000256" key="8">
    <source>
        <dbReference type="SAM" id="MobiDB-lite"/>
    </source>
</evidence>
<dbReference type="GeneID" id="20810903"/>
<dbReference type="EMBL" id="KI913133">
    <property type="protein sequence ID" value="ETV77497.1"/>
    <property type="molecule type" value="Genomic_DNA"/>
</dbReference>
<dbReference type="GO" id="GO:0004518">
    <property type="term" value="F:nuclease activity"/>
    <property type="evidence" value="ECO:0007669"/>
    <property type="project" value="UniProtKB-KW"/>
</dbReference>
<feature type="domain" description="DDE Tnp4" evidence="9">
    <location>
        <begin position="180"/>
        <end position="254"/>
    </location>
</feature>
<feature type="domain" description="DDE Tnp4" evidence="9">
    <location>
        <begin position="329"/>
        <end position="399"/>
    </location>
</feature>
<dbReference type="STRING" id="112090.W4GCT6"/>
<evidence type="ECO:0000259" key="9">
    <source>
        <dbReference type="Pfam" id="PF13359"/>
    </source>
</evidence>
<dbReference type="RefSeq" id="XP_009833284.1">
    <property type="nucleotide sequence ID" value="XM_009834982.1"/>
</dbReference>
<evidence type="ECO:0000313" key="10">
    <source>
        <dbReference type="EMBL" id="ETV77497.1"/>
    </source>
</evidence>
<comment type="similarity">
    <text evidence="3">Belongs to the HARBI1 family.</text>
</comment>
<feature type="region of interest" description="Disordered" evidence="8">
    <location>
        <begin position="88"/>
        <end position="112"/>
    </location>
</feature>
<evidence type="ECO:0000256" key="5">
    <source>
        <dbReference type="ARBA" id="ARBA00022723"/>
    </source>
</evidence>
<keyword evidence="7" id="KW-0539">Nucleus</keyword>
<dbReference type="InterPro" id="IPR027806">
    <property type="entry name" value="HARBI1_dom"/>
</dbReference>
<protein>
    <recommendedName>
        <fullName evidence="9">DDE Tnp4 domain-containing protein</fullName>
    </recommendedName>
</protein>
<dbReference type="InterPro" id="IPR045249">
    <property type="entry name" value="HARBI1-like"/>
</dbReference>
<dbReference type="GO" id="GO:0003676">
    <property type="term" value="F:nucleic acid binding"/>
    <property type="evidence" value="ECO:0007669"/>
    <property type="project" value="InterPro"/>
</dbReference>
<evidence type="ECO:0000256" key="6">
    <source>
        <dbReference type="ARBA" id="ARBA00022801"/>
    </source>
</evidence>
<organism evidence="10">
    <name type="scientific">Aphanomyces astaci</name>
    <name type="common">Crayfish plague agent</name>
    <dbReference type="NCBI Taxonomy" id="112090"/>
    <lineage>
        <taxon>Eukaryota</taxon>
        <taxon>Sar</taxon>
        <taxon>Stramenopiles</taxon>
        <taxon>Oomycota</taxon>
        <taxon>Saprolegniomycetes</taxon>
        <taxon>Saprolegniales</taxon>
        <taxon>Verrucalvaceae</taxon>
        <taxon>Aphanomyces</taxon>
    </lineage>
</organism>
<evidence type="ECO:0000256" key="4">
    <source>
        <dbReference type="ARBA" id="ARBA00022722"/>
    </source>
</evidence>
<dbReference type="GO" id="GO:0016787">
    <property type="term" value="F:hydrolase activity"/>
    <property type="evidence" value="ECO:0007669"/>
    <property type="project" value="UniProtKB-KW"/>
</dbReference>
<evidence type="ECO:0000256" key="3">
    <source>
        <dbReference type="ARBA" id="ARBA00006958"/>
    </source>
</evidence>
<evidence type="ECO:0000256" key="1">
    <source>
        <dbReference type="ARBA" id="ARBA00001968"/>
    </source>
</evidence>
<accession>W4GCT6</accession>
<evidence type="ECO:0000256" key="2">
    <source>
        <dbReference type="ARBA" id="ARBA00004123"/>
    </source>
</evidence>
<keyword evidence="5" id="KW-0479">Metal-binding</keyword>
<dbReference type="VEuPathDB" id="FungiDB:H257_08907"/>
<dbReference type="AlphaFoldDB" id="W4GCT6"/>
<dbReference type="PANTHER" id="PTHR22930:SF259">
    <property type="entry name" value="OS08G0106900 PROTEIN"/>
    <property type="match status" value="1"/>
</dbReference>
<dbReference type="OrthoDB" id="92939at2759"/>
<dbReference type="GO" id="GO:0046872">
    <property type="term" value="F:metal ion binding"/>
    <property type="evidence" value="ECO:0007669"/>
    <property type="project" value="UniProtKB-KW"/>
</dbReference>
<keyword evidence="4" id="KW-0540">Nuclease</keyword>
<dbReference type="Gene3D" id="3.30.420.10">
    <property type="entry name" value="Ribonuclease H-like superfamily/Ribonuclease H"/>
    <property type="match status" value="1"/>
</dbReference>
<keyword evidence="6" id="KW-0378">Hydrolase</keyword>
<dbReference type="InterPro" id="IPR036397">
    <property type="entry name" value="RNaseH_sf"/>
</dbReference>